<comment type="caution">
    <text evidence="3">The sequence shown here is derived from an EMBL/GenBank/DDBJ whole genome shotgun (WGS) entry which is preliminary data.</text>
</comment>
<dbReference type="RefSeq" id="WP_205292141.1">
    <property type="nucleotide sequence ID" value="NZ_CP074406.1"/>
</dbReference>
<dbReference type="EMBL" id="JAERTX010000011">
    <property type="protein sequence ID" value="MBM9460823.1"/>
    <property type="molecule type" value="Genomic_DNA"/>
</dbReference>
<organism evidence="3 4">
    <name type="scientific">Nocardioides faecalis</name>
    <dbReference type="NCBI Taxonomy" id="2803858"/>
    <lineage>
        <taxon>Bacteria</taxon>
        <taxon>Bacillati</taxon>
        <taxon>Actinomycetota</taxon>
        <taxon>Actinomycetes</taxon>
        <taxon>Propionibacteriales</taxon>
        <taxon>Nocardioidaceae</taxon>
        <taxon>Nocardioides</taxon>
    </lineage>
</organism>
<dbReference type="Proteomes" id="UP000663791">
    <property type="component" value="Unassembled WGS sequence"/>
</dbReference>
<dbReference type="InterPro" id="IPR004360">
    <property type="entry name" value="Glyas_Fos-R_dOase_dom"/>
</dbReference>
<protein>
    <recommendedName>
        <fullName evidence="2">VOC domain-containing protein</fullName>
    </recommendedName>
</protein>
<feature type="region of interest" description="Disordered" evidence="1">
    <location>
        <begin position="111"/>
        <end position="133"/>
    </location>
</feature>
<sequence>MKHTGVVALNHVGISVADLDRARTFWIDGLGAHDHGGWSWPVGTAPADESLATTDTSADVLLLRTETAFLELFAFATPVPQPRPAGAPGVVELTWAVDDVAQALVQAVAAGGTSDESGDGSADADRVRCPDGTPVRLVPADGAGRGLVGVRVQVPDVAAHPLPAVPGPVRVEVVAGADAAPAAAVDLGVNHLCLDVAGIAELRAALDRPDGVGWHHPVTESSGGIAAVCYGTSADGVLVELLESRSDQAFLARCRLTHG</sequence>
<evidence type="ECO:0000256" key="1">
    <source>
        <dbReference type="SAM" id="MobiDB-lite"/>
    </source>
</evidence>
<evidence type="ECO:0000259" key="2">
    <source>
        <dbReference type="PROSITE" id="PS51819"/>
    </source>
</evidence>
<gene>
    <name evidence="3" type="ORF">JK386_13010</name>
</gene>
<dbReference type="Gene3D" id="3.10.180.10">
    <property type="entry name" value="2,3-Dihydroxybiphenyl 1,2-Dioxygenase, domain 1"/>
    <property type="match status" value="2"/>
</dbReference>
<reference evidence="3" key="1">
    <citation type="submission" date="2021-01" db="EMBL/GenBank/DDBJ databases">
        <title>Novel species in genus Nocardioides.</title>
        <authorList>
            <person name="Zhang G."/>
        </authorList>
    </citation>
    <scope>NUCLEOTIDE SEQUENCE</scope>
    <source>
        <strain evidence="3">Zg-536</strain>
    </source>
</reference>
<dbReference type="Pfam" id="PF00903">
    <property type="entry name" value="Glyoxalase"/>
    <property type="match status" value="1"/>
</dbReference>
<proteinExistence type="predicted"/>
<evidence type="ECO:0000313" key="3">
    <source>
        <dbReference type="EMBL" id="MBM9460823.1"/>
    </source>
</evidence>
<accession>A0A938Y9Y8</accession>
<feature type="compositionally biased region" description="Low complexity" evidence="1">
    <location>
        <begin position="111"/>
        <end position="121"/>
    </location>
</feature>
<keyword evidence="4" id="KW-1185">Reference proteome</keyword>
<dbReference type="SUPFAM" id="SSF54593">
    <property type="entry name" value="Glyoxalase/Bleomycin resistance protein/Dihydroxybiphenyl dioxygenase"/>
    <property type="match status" value="2"/>
</dbReference>
<dbReference type="AlphaFoldDB" id="A0A938Y9Y8"/>
<dbReference type="InterPro" id="IPR029068">
    <property type="entry name" value="Glyas_Bleomycin-R_OHBP_Dase"/>
</dbReference>
<name>A0A938Y9Y8_9ACTN</name>
<dbReference type="PROSITE" id="PS51819">
    <property type="entry name" value="VOC"/>
    <property type="match status" value="1"/>
</dbReference>
<dbReference type="InterPro" id="IPR037523">
    <property type="entry name" value="VOC_core"/>
</dbReference>
<evidence type="ECO:0000313" key="4">
    <source>
        <dbReference type="Proteomes" id="UP000663791"/>
    </source>
</evidence>
<feature type="domain" description="VOC" evidence="2">
    <location>
        <begin position="8"/>
        <end position="140"/>
    </location>
</feature>